<dbReference type="RefSeq" id="WP_200592023.1">
    <property type="nucleotide sequence ID" value="NZ_JAEPBG010000004.1"/>
</dbReference>
<dbReference type="AlphaFoldDB" id="A0A934SU63"/>
<evidence type="ECO:0000256" key="1">
    <source>
        <dbReference type="SAM" id="MobiDB-lite"/>
    </source>
</evidence>
<keyword evidence="3" id="KW-1185">Reference proteome</keyword>
<feature type="region of interest" description="Disordered" evidence="1">
    <location>
        <begin position="159"/>
        <end position="187"/>
    </location>
</feature>
<name>A0A934SU63_9BURK</name>
<organism evidence="2 3">
    <name type="scientific">Noviherbaspirillum pedocola</name>
    <dbReference type="NCBI Taxonomy" id="2801341"/>
    <lineage>
        <taxon>Bacteria</taxon>
        <taxon>Pseudomonadati</taxon>
        <taxon>Pseudomonadota</taxon>
        <taxon>Betaproteobacteria</taxon>
        <taxon>Burkholderiales</taxon>
        <taxon>Oxalobacteraceae</taxon>
        <taxon>Noviherbaspirillum</taxon>
    </lineage>
</organism>
<protein>
    <submittedName>
        <fullName evidence="2">Uncharacterized protein</fullName>
    </submittedName>
</protein>
<proteinExistence type="predicted"/>
<gene>
    <name evidence="2" type="ORF">JJB74_11540</name>
</gene>
<accession>A0A934SU63</accession>
<evidence type="ECO:0000313" key="2">
    <source>
        <dbReference type="EMBL" id="MBK4735246.1"/>
    </source>
</evidence>
<reference evidence="2" key="1">
    <citation type="submission" date="2021-01" db="EMBL/GenBank/DDBJ databases">
        <title>Genome sequence of strain Noviherbaspirillum sp. DKR-6.</title>
        <authorList>
            <person name="Chaudhary D.K."/>
        </authorList>
    </citation>
    <scope>NUCLEOTIDE SEQUENCE</scope>
    <source>
        <strain evidence="2">DKR-6</strain>
    </source>
</reference>
<comment type="caution">
    <text evidence="2">The sequence shown here is derived from an EMBL/GenBank/DDBJ whole genome shotgun (WGS) entry which is preliminary data.</text>
</comment>
<evidence type="ECO:0000313" key="3">
    <source>
        <dbReference type="Proteomes" id="UP000622890"/>
    </source>
</evidence>
<dbReference type="EMBL" id="JAEPBG010000004">
    <property type="protein sequence ID" value="MBK4735246.1"/>
    <property type="molecule type" value="Genomic_DNA"/>
</dbReference>
<sequence>MTGIGLPPETYAQWSKCLDLLEEGLDDAGVVSAMEHGRLGWTSGVANLFSDRISAVFNVRLQRCNDQMTRELRAGGGETTLVRALLNSRRTLALLHRVATLPAFPALLRDHLCQELKSYATRSQQALEDSAALDRSGRTASLIRNNSILRYDASDAVTGQAASTSTSTTTPHPGSNGVPGRRRNILI</sequence>
<dbReference type="Proteomes" id="UP000622890">
    <property type="component" value="Unassembled WGS sequence"/>
</dbReference>